<dbReference type="InterPro" id="IPR025623">
    <property type="entry name" value="YusW"/>
</dbReference>
<feature type="region of interest" description="Disordered" evidence="1">
    <location>
        <begin position="24"/>
        <end position="47"/>
    </location>
</feature>
<dbReference type="EMBL" id="CP026095">
    <property type="protein sequence ID" value="AZV43792.1"/>
    <property type="molecule type" value="Genomic_DNA"/>
</dbReference>
<evidence type="ECO:0000256" key="1">
    <source>
        <dbReference type="SAM" id="MobiDB-lite"/>
    </source>
</evidence>
<name>A0A3T0KTL2_9BACI</name>
<dbReference type="KEGG" id="pasa:BAOM_3183"/>
<dbReference type="AlphaFoldDB" id="A0A3T0KTL2"/>
<protein>
    <submittedName>
        <fullName evidence="2">Uncharacterized protein</fullName>
    </submittedName>
</protein>
<feature type="compositionally biased region" description="Low complexity" evidence="1">
    <location>
        <begin position="26"/>
        <end position="46"/>
    </location>
</feature>
<proteinExistence type="predicted"/>
<sequence>MKSKLKLVPFLAVIMLAGCGDQDEVNNPPAENNDTTENNTQTNNETSAFSFKEFELDVDYKGTNQDYEVEYDTLEGKTEASIEDSINDKNLHGDEAMKELTPLFEQLTFNQDTPQAEVIQEVLKVFQLKDDYQEFDLEVTFEDGTKKQYEQHQ</sequence>
<gene>
    <name evidence="2" type="ORF">BAOM_3183</name>
</gene>
<evidence type="ECO:0000313" key="3">
    <source>
        <dbReference type="Proteomes" id="UP000283095"/>
    </source>
</evidence>
<evidence type="ECO:0000313" key="2">
    <source>
        <dbReference type="EMBL" id="AZV43792.1"/>
    </source>
</evidence>
<dbReference type="Pfam" id="PF14039">
    <property type="entry name" value="YusW"/>
    <property type="match status" value="1"/>
</dbReference>
<dbReference type="RefSeq" id="WP_127760902.1">
    <property type="nucleotide sequence ID" value="NZ_CP026095.1"/>
</dbReference>
<reference evidence="2 3" key="1">
    <citation type="submission" date="2018-01" db="EMBL/GenBank/DDBJ databases">
        <title>Bacillus asahii Genome sequencing and assembly.</title>
        <authorList>
            <person name="Jiang H."/>
            <person name="Feng Y."/>
            <person name="Zhao F."/>
            <person name="Lin X."/>
        </authorList>
    </citation>
    <scope>NUCLEOTIDE SEQUENCE [LARGE SCALE GENOMIC DNA]</scope>
    <source>
        <strain evidence="2 3">OM18</strain>
    </source>
</reference>
<accession>A0A3T0KTL2</accession>
<dbReference type="Proteomes" id="UP000283095">
    <property type="component" value="Chromosome"/>
</dbReference>
<organism evidence="2 3">
    <name type="scientific">Peribacillus asahii</name>
    <dbReference type="NCBI Taxonomy" id="228899"/>
    <lineage>
        <taxon>Bacteria</taxon>
        <taxon>Bacillati</taxon>
        <taxon>Bacillota</taxon>
        <taxon>Bacilli</taxon>
        <taxon>Bacillales</taxon>
        <taxon>Bacillaceae</taxon>
        <taxon>Peribacillus</taxon>
    </lineage>
</organism>
<dbReference type="OrthoDB" id="2452750at2"/>
<dbReference type="PROSITE" id="PS51257">
    <property type="entry name" value="PROKAR_LIPOPROTEIN"/>
    <property type="match status" value="1"/>
</dbReference>